<keyword evidence="2" id="KW-1003">Cell membrane</keyword>
<evidence type="ECO:0000313" key="10">
    <source>
        <dbReference type="Proteomes" id="UP000807850"/>
    </source>
</evidence>
<evidence type="ECO:0000256" key="6">
    <source>
        <dbReference type="SAM" id="Phobius"/>
    </source>
</evidence>
<proteinExistence type="predicted"/>
<comment type="caution">
    <text evidence="9">The sequence shown here is derived from an EMBL/GenBank/DDBJ whole genome shotgun (WGS) entry which is preliminary data.</text>
</comment>
<dbReference type="EMBL" id="JACQAY010000220">
    <property type="protein sequence ID" value="MBI3539966.1"/>
    <property type="molecule type" value="Genomic_DNA"/>
</dbReference>
<keyword evidence="4 6" id="KW-1133">Transmembrane helix</keyword>
<gene>
    <name evidence="9" type="ORF">HY076_06805</name>
</gene>
<feature type="domain" description="Zinc-ribbon" evidence="8">
    <location>
        <begin position="2"/>
        <end position="24"/>
    </location>
</feature>
<name>A0A9D6L720_UNCEI</name>
<accession>A0A9D6L720</accession>
<feature type="domain" description="RDD" evidence="7">
    <location>
        <begin position="61"/>
        <end position="188"/>
    </location>
</feature>
<dbReference type="Pfam" id="PF13240">
    <property type="entry name" value="Zn_Ribbon_1"/>
    <property type="match status" value="1"/>
</dbReference>
<dbReference type="PANTHER" id="PTHR36115">
    <property type="entry name" value="PROLINE-RICH ANTIGEN HOMOLOG-RELATED"/>
    <property type="match status" value="1"/>
</dbReference>
<reference evidence="9" key="1">
    <citation type="submission" date="2020-07" db="EMBL/GenBank/DDBJ databases">
        <title>Huge and variable diversity of episymbiotic CPR bacteria and DPANN archaea in groundwater ecosystems.</title>
        <authorList>
            <person name="He C.Y."/>
            <person name="Keren R."/>
            <person name="Whittaker M."/>
            <person name="Farag I.F."/>
            <person name="Doudna J."/>
            <person name="Cate J.H.D."/>
            <person name="Banfield J.F."/>
        </authorList>
    </citation>
    <scope>NUCLEOTIDE SEQUENCE</scope>
    <source>
        <strain evidence="9">NC_groundwater_928_Pr1_S-0.2um_72_17</strain>
    </source>
</reference>
<dbReference type="GO" id="GO:0005886">
    <property type="term" value="C:plasma membrane"/>
    <property type="evidence" value="ECO:0007669"/>
    <property type="project" value="UniProtKB-SubCell"/>
</dbReference>
<dbReference type="PANTHER" id="PTHR36115:SF6">
    <property type="entry name" value="PROLINE-RICH ANTIGEN HOMOLOG"/>
    <property type="match status" value="1"/>
</dbReference>
<dbReference type="AlphaFoldDB" id="A0A9D6L720"/>
<protein>
    <submittedName>
        <fullName evidence="9">RDD family protein</fullName>
    </submittedName>
</protein>
<keyword evidence="3 6" id="KW-0812">Transmembrane</keyword>
<dbReference type="InterPro" id="IPR010432">
    <property type="entry name" value="RDD"/>
</dbReference>
<organism evidence="9 10">
    <name type="scientific">Eiseniibacteriota bacterium</name>
    <dbReference type="NCBI Taxonomy" id="2212470"/>
    <lineage>
        <taxon>Bacteria</taxon>
        <taxon>Candidatus Eiseniibacteriota</taxon>
    </lineage>
</organism>
<feature type="transmembrane region" description="Helical" evidence="6">
    <location>
        <begin position="157"/>
        <end position="176"/>
    </location>
</feature>
<sequence length="198" mass="20750">MYCWQCGAEAATGASFCSRCGAALRNAAAAVAGAFATDAMTATALRAVAAIPATAQTATRYAGFWRRLAACLVDSLLFAIVSGLVNVVMGVSVVDPDYTEGRTWKALAINTVIAWIYSAAFESSRAQGTLGQQALGIAVTDLAGGRISFARATGRHFGQLVSALLLFVGYVMIAFTEKKQALHDMMAGCLLVRRSDPL</sequence>
<dbReference type="InterPro" id="IPR026870">
    <property type="entry name" value="Zinc_ribbon_dom"/>
</dbReference>
<evidence type="ECO:0000256" key="1">
    <source>
        <dbReference type="ARBA" id="ARBA00004651"/>
    </source>
</evidence>
<dbReference type="Pfam" id="PF06271">
    <property type="entry name" value="RDD"/>
    <property type="match status" value="1"/>
</dbReference>
<evidence type="ECO:0000259" key="7">
    <source>
        <dbReference type="Pfam" id="PF06271"/>
    </source>
</evidence>
<evidence type="ECO:0000313" key="9">
    <source>
        <dbReference type="EMBL" id="MBI3539966.1"/>
    </source>
</evidence>
<evidence type="ECO:0000259" key="8">
    <source>
        <dbReference type="Pfam" id="PF13240"/>
    </source>
</evidence>
<dbReference type="InterPro" id="IPR051791">
    <property type="entry name" value="Pra-immunoreactive"/>
</dbReference>
<evidence type="ECO:0000256" key="3">
    <source>
        <dbReference type="ARBA" id="ARBA00022692"/>
    </source>
</evidence>
<evidence type="ECO:0000256" key="5">
    <source>
        <dbReference type="ARBA" id="ARBA00023136"/>
    </source>
</evidence>
<evidence type="ECO:0000256" key="4">
    <source>
        <dbReference type="ARBA" id="ARBA00022989"/>
    </source>
</evidence>
<dbReference type="Proteomes" id="UP000807850">
    <property type="component" value="Unassembled WGS sequence"/>
</dbReference>
<feature type="transmembrane region" description="Helical" evidence="6">
    <location>
        <begin position="68"/>
        <end position="94"/>
    </location>
</feature>
<evidence type="ECO:0000256" key="2">
    <source>
        <dbReference type="ARBA" id="ARBA00022475"/>
    </source>
</evidence>
<keyword evidence="5 6" id="KW-0472">Membrane</keyword>
<comment type="subcellular location">
    <subcellularLocation>
        <location evidence="1">Cell membrane</location>
        <topology evidence="1">Multi-pass membrane protein</topology>
    </subcellularLocation>
</comment>